<feature type="transmembrane region" description="Helical" evidence="1">
    <location>
        <begin position="213"/>
        <end position="231"/>
    </location>
</feature>
<evidence type="ECO:0000256" key="1">
    <source>
        <dbReference type="SAM" id="Phobius"/>
    </source>
</evidence>
<evidence type="ECO:0000313" key="2">
    <source>
        <dbReference type="EMBL" id="DAZ99135.1"/>
    </source>
</evidence>
<gene>
    <name evidence="2" type="ORF">N0F65_010219</name>
</gene>
<feature type="transmembrane region" description="Helical" evidence="1">
    <location>
        <begin position="179"/>
        <end position="201"/>
    </location>
</feature>
<reference evidence="2" key="2">
    <citation type="journal article" date="2023" name="Microbiol Resour">
        <title>Decontamination and Annotation of the Draft Genome Sequence of the Oomycete Lagenidium giganteum ARSEF 373.</title>
        <authorList>
            <person name="Morgan W.R."/>
            <person name="Tartar A."/>
        </authorList>
    </citation>
    <scope>NUCLEOTIDE SEQUENCE</scope>
    <source>
        <strain evidence="2">ARSEF 373</strain>
    </source>
</reference>
<dbReference type="AlphaFoldDB" id="A0AAV2YYA3"/>
<feature type="transmembrane region" description="Helical" evidence="1">
    <location>
        <begin position="120"/>
        <end position="141"/>
    </location>
</feature>
<dbReference type="Proteomes" id="UP001146120">
    <property type="component" value="Unassembled WGS sequence"/>
</dbReference>
<evidence type="ECO:0008006" key="4">
    <source>
        <dbReference type="Google" id="ProtNLM"/>
    </source>
</evidence>
<evidence type="ECO:0000313" key="3">
    <source>
        <dbReference type="Proteomes" id="UP001146120"/>
    </source>
</evidence>
<feature type="transmembrane region" description="Helical" evidence="1">
    <location>
        <begin position="12"/>
        <end position="29"/>
    </location>
</feature>
<proteinExistence type="predicted"/>
<feature type="transmembrane region" description="Helical" evidence="1">
    <location>
        <begin position="88"/>
        <end position="108"/>
    </location>
</feature>
<accession>A0AAV2YYA3</accession>
<comment type="caution">
    <text evidence="2">The sequence shown here is derived from an EMBL/GenBank/DDBJ whole genome shotgun (WGS) entry which is preliminary data.</text>
</comment>
<feature type="transmembrane region" description="Helical" evidence="1">
    <location>
        <begin position="243"/>
        <end position="260"/>
    </location>
</feature>
<keyword evidence="1" id="KW-0812">Transmembrane</keyword>
<keyword evidence="1" id="KW-0472">Membrane</keyword>
<name>A0AAV2YYA3_9STRA</name>
<dbReference type="EMBL" id="DAKRPA010000089">
    <property type="protein sequence ID" value="DAZ99135.1"/>
    <property type="molecule type" value="Genomic_DNA"/>
</dbReference>
<keyword evidence="3" id="KW-1185">Reference proteome</keyword>
<reference evidence="2" key="1">
    <citation type="submission" date="2022-11" db="EMBL/GenBank/DDBJ databases">
        <authorList>
            <person name="Morgan W.R."/>
            <person name="Tartar A."/>
        </authorList>
    </citation>
    <scope>NUCLEOTIDE SEQUENCE</scope>
    <source>
        <strain evidence="2">ARSEF 373</strain>
    </source>
</reference>
<keyword evidence="1" id="KW-1133">Transmembrane helix</keyword>
<protein>
    <recommendedName>
        <fullName evidence="4">Sphingomyelin synthase-like domain-containing protein</fullName>
    </recommendedName>
</protein>
<sequence>MVTVQQHSARRLFLSVTALLLLLVGYTSFRFPHKYVRVTGSCESNWLKLDDTPKDALEVVCCDGINRATPCYSGIDIMPVLSSLQGAWLIPMVPLVANYVCVMLGPNTTMPRIRPLVRRALMYIALMAFRTFVLFMGFGAVEDRIMHLLLGSTMPSTCEYAHLRRHNKCAEHFDHSDHIVLLVTHFLAVTLFEWFALSVEIPTPWYTSVKKTFLRLLLLAVGAVAAYMLFFTASHFHSPWENVVAMLIAQMFGMLPMYLLSQDRFAAYKYLQLKHFVRPPTDVKSKAP</sequence>
<organism evidence="2 3">
    <name type="scientific">Lagenidium giganteum</name>
    <dbReference type="NCBI Taxonomy" id="4803"/>
    <lineage>
        <taxon>Eukaryota</taxon>
        <taxon>Sar</taxon>
        <taxon>Stramenopiles</taxon>
        <taxon>Oomycota</taxon>
        <taxon>Peronosporomycetes</taxon>
        <taxon>Pythiales</taxon>
        <taxon>Pythiaceae</taxon>
    </lineage>
</organism>